<keyword evidence="1" id="KW-0812">Transmembrane</keyword>
<evidence type="ECO:0000313" key="3">
    <source>
        <dbReference type="Proteomes" id="UP000204095"/>
    </source>
</evidence>
<reference evidence="2 3" key="1">
    <citation type="journal article" date="2007" name="Virology">
        <title>Sequence and annotation of the 314-kb MT325 and the 321-kb FR483 viruses that infect Chlorella Pbi.</title>
        <authorList>
            <person name="Fitzgerald L.A."/>
            <person name="Graves M.V."/>
            <person name="Li X."/>
            <person name="Feldblyum T."/>
            <person name="Hartigan J."/>
            <person name="Van Etten J.L."/>
        </authorList>
    </citation>
    <scope>NUCLEOTIDE SEQUENCE [LARGE SCALE GENOMIC DNA]</scope>
    <source>
        <strain evidence="2 3">FR483</strain>
    </source>
</reference>
<organismHost>
    <name type="scientific">Paramecium bursaria</name>
    <dbReference type="NCBI Taxonomy" id="74790"/>
</organismHost>
<protein>
    <submittedName>
        <fullName evidence="2">Uncharacterized protein n753R</fullName>
    </submittedName>
</protein>
<feature type="transmembrane region" description="Helical" evidence="1">
    <location>
        <begin position="50"/>
        <end position="70"/>
    </location>
</feature>
<dbReference type="EMBL" id="DQ890022">
    <property type="protein sequence ID" value="ABT16038.1"/>
    <property type="molecule type" value="Genomic_DNA"/>
</dbReference>
<name>A7J8A7_PBCVF</name>
<keyword evidence="1" id="KW-1133">Transmembrane helix</keyword>
<organism evidence="2 3">
    <name type="scientific">Paramecium bursaria Chlorella virus FR483</name>
    <name type="common">PBCV-FR483</name>
    <dbReference type="NCBI Taxonomy" id="399781"/>
    <lineage>
        <taxon>Viruses</taxon>
        <taxon>Varidnaviria</taxon>
        <taxon>Bamfordvirae</taxon>
        <taxon>Nucleocytoviricota</taxon>
        <taxon>Megaviricetes</taxon>
        <taxon>Algavirales</taxon>
        <taxon>Phycodnaviridae</taxon>
        <taxon>Chlorovirus</taxon>
        <taxon>Chlorovirus conductrix</taxon>
        <taxon>Paramecium bursaria Chlorella virus A1</taxon>
    </lineage>
</organism>
<accession>A7J8A7</accession>
<evidence type="ECO:0000313" key="2">
    <source>
        <dbReference type="EMBL" id="ABT16038.1"/>
    </source>
</evidence>
<dbReference type="Proteomes" id="UP000204095">
    <property type="component" value="Segment"/>
</dbReference>
<gene>
    <name evidence="2" type="primary">n753R</name>
    <name evidence="2" type="ORF">FR483_n753R</name>
</gene>
<evidence type="ECO:0000256" key="1">
    <source>
        <dbReference type="SAM" id="Phobius"/>
    </source>
</evidence>
<sequence length="83" mass="9598">MFSTFVFFSNVIPRSLAFFRRSCFVIRISFSKLDFEDTAGISIESTILRILFILFLVGIGGYCIFIYVYINYESCTYENGKGE</sequence>
<dbReference type="KEGG" id="vg:5470068"/>
<keyword evidence="1" id="KW-0472">Membrane</keyword>
<dbReference type="GeneID" id="5470068"/>
<dbReference type="RefSeq" id="YP_001426385.1">
    <property type="nucleotide sequence ID" value="NC_008603.1"/>
</dbReference>
<proteinExistence type="predicted"/>